<dbReference type="SMART" id="SM00530">
    <property type="entry name" value="HTH_XRE"/>
    <property type="match status" value="1"/>
</dbReference>
<name>A0ABU6CY00_9GAMM</name>
<evidence type="ECO:0000313" key="2">
    <source>
        <dbReference type="EMBL" id="MEB4590973.1"/>
    </source>
</evidence>
<reference evidence="3" key="1">
    <citation type="submission" date="2023-07" db="EMBL/GenBank/DDBJ databases">
        <title>The carbon used by Thiothrix.</title>
        <authorList>
            <person name="Chen L."/>
        </authorList>
    </citation>
    <scope>NUCLEOTIDE SEQUENCE [LARGE SCALE GENOMIC DNA]</scope>
</reference>
<keyword evidence="3" id="KW-1185">Reference proteome</keyword>
<dbReference type="InterPro" id="IPR001387">
    <property type="entry name" value="Cro/C1-type_HTH"/>
</dbReference>
<dbReference type="InterPro" id="IPR013783">
    <property type="entry name" value="Ig-like_fold"/>
</dbReference>
<accession>A0ABU6CY00</accession>
<dbReference type="EMBL" id="JAYMYJ010000082">
    <property type="protein sequence ID" value="MEB4590973.1"/>
    <property type="molecule type" value="Genomic_DNA"/>
</dbReference>
<evidence type="ECO:0000259" key="1">
    <source>
        <dbReference type="PROSITE" id="PS50943"/>
    </source>
</evidence>
<dbReference type="CDD" id="cd14947">
    <property type="entry name" value="NBR1_like"/>
    <property type="match status" value="1"/>
</dbReference>
<gene>
    <name evidence="2" type="ORF">VSS37_08295</name>
</gene>
<protein>
    <submittedName>
        <fullName evidence="2">NBR1-Ig-like domain-containing protein</fullName>
    </submittedName>
</protein>
<feature type="domain" description="HTH cro/C1-type" evidence="1">
    <location>
        <begin position="9"/>
        <end position="64"/>
    </location>
</feature>
<dbReference type="Gene3D" id="2.60.40.10">
    <property type="entry name" value="Immunoglobulins"/>
    <property type="match status" value="1"/>
</dbReference>
<sequence>MDNGFGSFIRSRTQEKNLSISQLAELAGINRKALYNLLDGSVGETKFKTLTKLAIVLDMHPMELFSAYFESIDFAYDGNITAGRTDTLIESDDIGFIDDVTMPDGSTVSVCTTFDKIWRIQNTGKVHWQGRSLICVDELLEVRGMDGRRMTHGLRTARKQYSVPDVAPGERIDLTITFTAPGYACSVISCWKMVDADGEFCFPSNEPLSCMVRVISL</sequence>
<dbReference type="InterPro" id="IPR010982">
    <property type="entry name" value="Lambda_DNA-bd_dom_sf"/>
</dbReference>
<comment type="caution">
    <text evidence="2">The sequence shown here is derived from an EMBL/GenBank/DDBJ whole genome shotgun (WGS) entry which is preliminary data.</text>
</comment>
<organism evidence="2 3">
    <name type="scientific">Candidatus Thiothrix phosphatis</name>
    <dbReference type="NCBI Taxonomy" id="3112415"/>
    <lineage>
        <taxon>Bacteria</taxon>
        <taxon>Pseudomonadati</taxon>
        <taxon>Pseudomonadota</taxon>
        <taxon>Gammaproteobacteria</taxon>
        <taxon>Thiotrichales</taxon>
        <taxon>Thiotrichaceae</taxon>
        <taxon>Thiothrix</taxon>
    </lineage>
</organism>
<dbReference type="RefSeq" id="WP_324694361.1">
    <property type="nucleotide sequence ID" value="NZ_JAYMYJ010000082.1"/>
</dbReference>
<dbReference type="Pfam" id="PF13443">
    <property type="entry name" value="HTH_26"/>
    <property type="match status" value="1"/>
</dbReference>
<dbReference type="Gene3D" id="1.10.260.40">
    <property type="entry name" value="lambda repressor-like DNA-binding domains"/>
    <property type="match status" value="1"/>
</dbReference>
<dbReference type="PANTHER" id="PTHR20930:SF0">
    <property type="entry name" value="PROTEIN ILRUN"/>
    <property type="match status" value="1"/>
</dbReference>
<evidence type="ECO:0000313" key="3">
    <source>
        <dbReference type="Proteomes" id="UP001308005"/>
    </source>
</evidence>
<dbReference type="Pfam" id="PF16158">
    <property type="entry name" value="N_BRCA1_IG"/>
    <property type="match status" value="1"/>
</dbReference>
<dbReference type="PROSITE" id="PS50943">
    <property type="entry name" value="HTH_CROC1"/>
    <property type="match status" value="1"/>
</dbReference>
<dbReference type="CDD" id="cd00093">
    <property type="entry name" value="HTH_XRE"/>
    <property type="match status" value="1"/>
</dbReference>
<dbReference type="PANTHER" id="PTHR20930">
    <property type="entry name" value="OVARIAN CARCINOMA ANTIGEN CA125-RELATED"/>
    <property type="match status" value="1"/>
</dbReference>
<dbReference type="Proteomes" id="UP001308005">
    <property type="component" value="Unassembled WGS sequence"/>
</dbReference>
<reference evidence="2 3" key="2">
    <citation type="submission" date="2024-01" db="EMBL/GenBank/DDBJ databases">
        <authorList>
            <person name="Xie X."/>
        </authorList>
    </citation>
    <scope>NUCLEOTIDE SEQUENCE [LARGE SCALE GENOMIC DNA]</scope>
    <source>
        <strain evidence="2">SCUT-1</strain>
    </source>
</reference>
<dbReference type="InterPro" id="IPR032350">
    <property type="entry name" value="Nbr1_FW"/>
</dbReference>
<dbReference type="SUPFAM" id="SSF47413">
    <property type="entry name" value="lambda repressor-like DNA-binding domains"/>
    <property type="match status" value="1"/>
</dbReference>
<proteinExistence type="predicted"/>